<keyword evidence="8 10" id="KW-0012">Acyltransferase</keyword>
<dbReference type="OMA" id="MPFCIKA"/>
<reference evidence="15 16" key="1">
    <citation type="journal article" date="2010" name="Science">
        <title>Genomic comparison of the ants Camponotus floridanus and Harpegnathos saltator.</title>
        <authorList>
            <person name="Bonasio R."/>
            <person name="Zhang G."/>
            <person name="Ye C."/>
            <person name="Mutti N.S."/>
            <person name="Fang X."/>
            <person name="Qin N."/>
            <person name="Donahue G."/>
            <person name="Yang P."/>
            <person name="Li Q."/>
            <person name="Li C."/>
            <person name="Zhang P."/>
            <person name="Huang Z."/>
            <person name="Berger S.L."/>
            <person name="Reinberg D."/>
            <person name="Wang J."/>
            <person name="Liebig J."/>
        </authorList>
    </citation>
    <scope>NUCLEOTIDE SEQUENCE [LARGE SCALE GENOMIC DNA]</scope>
    <source>
        <strain evidence="16">C129</strain>
    </source>
</reference>
<evidence type="ECO:0000256" key="11">
    <source>
        <dbReference type="SAM" id="MobiDB-lite"/>
    </source>
</evidence>
<dbReference type="InterPro" id="IPR011053">
    <property type="entry name" value="Single_hybrid_motif"/>
</dbReference>
<dbReference type="STRING" id="104421.E2AN43"/>
<dbReference type="Gene3D" id="3.30.559.10">
    <property type="entry name" value="Chloramphenicol acetyltransferase-like domain"/>
    <property type="match status" value="1"/>
</dbReference>
<dbReference type="FunFam" id="4.10.320.10:FF:000002">
    <property type="entry name" value="Dihydrolipoamide acetyltransferase component of pyruvate dehydrogenase complex"/>
    <property type="match status" value="1"/>
</dbReference>
<dbReference type="FunFam" id="2.40.50.100:FF:000013">
    <property type="entry name" value="Dihydrolipoamide acetyltransferase component of pyruvate dehydrogenase complex"/>
    <property type="match status" value="1"/>
</dbReference>
<evidence type="ECO:0000256" key="9">
    <source>
        <dbReference type="ARBA" id="ARBA00051775"/>
    </source>
</evidence>
<feature type="chain" id="PRO_5003156855" description="Dihydrolipoamide acetyltransferase component of pyruvate dehydrogenase complex" evidence="12">
    <location>
        <begin position="22"/>
        <end position="472"/>
    </location>
</feature>
<keyword evidence="12" id="KW-0732">Signal</keyword>
<dbReference type="OrthoDB" id="202158at2759"/>
<evidence type="ECO:0000256" key="12">
    <source>
        <dbReference type="SAM" id="SignalP"/>
    </source>
</evidence>
<name>E2AN43_CAMFO</name>
<dbReference type="InterPro" id="IPR036625">
    <property type="entry name" value="E3-bd_dom_sf"/>
</dbReference>
<dbReference type="PROSITE" id="PS50968">
    <property type="entry name" value="BIOTINYL_LIPOYL"/>
    <property type="match status" value="1"/>
</dbReference>
<comment type="subcellular location">
    <subcellularLocation>
        <location evidence="2">Mitochondrion matrix</location>
    </subcellularLocation>
</comment>
<dbReference type="GO" id="GO:0043754">
    <property type="term" value="F:dihydrolipoamide branched chain acyltransferase activity"/>
    <property type="evidence" value="ECO:0007669"/>
    <property type="project" value="UniProtKB-EC"/>
</dbReference>
<feature type="signal peptide" evidence="12">
    <location>
        <begin position="1"/>
        <end position="21"/>
    </location>
</feature>
<dbReference type="SUPFAM" id="SSF47005">
    <property type="entry name" value="Peripheral subunit-binding domain of 2-oxo acid dehydrogenase complex"/>
    <property type="match status" value="1"/>
</dbReference>
<feature type="region of interest" description="Disordered" evidence="11">
    <location>
        <begin position="153"/>
        <end position="177"/>
    </location>
</feature>
<evidence type="ECO:0000256" key="7">
    <source>
        <dbReference type="ARBA" id="ARBA00023128"/>
    </source>
</evidence>
<comment type="cofactor">
    <cofactor evidence="1 10">
        <name>(R)-lipoate</name>
        <dbReference type="ChEBI" id="CHEBI:83088"/>
    </cofactor>
</comment>
<dbReference type="InParanoid" id="E2AN43"/>
<evidence type="ECO:0000256" key="10">
    <source>
        <dbReference type="RuleBase" id="RU003423"/>
    </source>
</evidence>
<dbReference type="GO" id="GO:0016407">
    <property type="term" value="F:acetyltransferase activity"/>
    <property type="evidence" value="ECO:0007669"/>
    <property type="project" value="TreeGrafter"/>
</dbReference>
<dbReference type="FunCoup" id="E2AN43">
    <property type="interactions" value="1690"/>
</dbReference>
<dbReference type="PANTHER" id="PTHR43178">
    <property type="entry name" value="DIHYDROLIPOAMIDE ACETYLTRANSFERASE COMPONENT OF PYRUVATE DEHYDROGENASE COMPLEX"/>
    <property type="match status" value="1"/>
</dbReference>
<dbReference type="Pfam" id="PF02817">
    <property type="entry name" value="E3_binding"/>
    <property type="match status" value="1"/>
</dbReference>
<accession>E2AN43</accession>
<protein>
    <recommendedName>
        <fullName evidence="10">Dihydrolipoamide acetyltransferase component of pyruvate dehydrogenase complex</fullName>
        <ecNumber evidence="10">2.3.1.-</ecNumber>
    </recommendedName>
</protein>
<feature type="domain" description="Lipoyl-binding" evidence="13">
    <location>
        <begin position="52"/>
        <end position="127"/>
    </location>
</feature>
<dbReference type="InterPro" id="IPR004167">
    <property type="entry name" value="PSBD"/>
</dbReference>
<comment type="similarity">
    <text evidence="3 10">Belongs to the 2-oxoacid dehydrogenase family.</text>
</comment>
<keyword evidence="16" id="KW-1185">Reference proteome</keyword>
<feature type="domain" description="Peripheral subunit-binding (PSBD)" evidence="14">
    <location>
        <begin position="184"/>
        <end position="221"/>
    </location>
</feature>
<dbReference type="AlphaFoldDB" id="E2AN43"/>
<evidence type="ECO:0000256" key="3">
    <source>
        <dbReference type="ARBA" id="ARBA00007317"/>
    </source>
</evidence>
<organism evidence="16">
    <name type="scientific">Camponotus floridanus</name>
    <name type="common">Florida carpenter ant</name>
    <dbReference type="NCBI Taxonomy" id="104421"/>
    <lineage>
        <taxon>Eukaryota</taxon>
        <taxon>Metazoa</taxon>
        <taxon>Ecdysozoa</taxon>
        <taxon>Arthropoda</taxon>
        <taxon>Hexapoda</taxon>
        <taxon>Insecta</taxon>
        <taxon>Pterygota</taxon>
        <taxon>Neoptera</taxon>
        <taxon>Endopterygota</taxon>
        <taxon>Hymenoptera</taxon>
        <taxon>Apocrita</taxon>
        <taxon>Aculeata</taxon>
        <taxon>Formicoidea</taxon>
        <taxon>Formicidae</taxon>
        <taxon>Formicinae</taxon>
        <taxon>Camponotus</taxon>
    </lineage>
</organism>
<evidence type="ECO:0000256" key="2">
    <source>
        <dbReference type="ARBA" id="ARBA00004305"/>
    </source>
</evidence>
<comment type="catalytic activity">
    <reaction evidence="9">
        <text>N(6)-[(R)-dihydrolipoyl]-L-lysyl-[protein] + 2-methylpropanoyl-CoA = N(6)-[(R)-S(8)-2-methylpropanoyldihydrolipoyl]-L-lysyl-[protein] + CoA</text>
        <dbReference type="Rhea" id="RHEA:18865"/>
        <dbReference type="Rhea" id="RHEA-COMP:10475"/>
        <dbReference type="Rhea" id="RHEA-COMP:10497"/>
        <dbReference type="ChEBI" id="CHEBI:57287"/>
        <dbReference type="ChEBI" id="CHEBI:57338"/>
        <dbReference type="ChEBI" id="CHEBI:83100"/>
        <dbReference type="ChEBI" id="CHEBI:83142"/>
        <dbReference type="EC" id="2.3.1.168"/>
    </reaction>
    <physiologicalReaction direction="left-to-right" evidence="9">
        <dbReference type="Rhea" id="RHEA:18866"/>
    </physiologicalReaction>
</comment>
<dbReference type="GO" id="GO:0005759">
    <property type="term" value="C:mitochondrial matrix"/>
    <property type="evidence" value="ECO:0007669"/>
    <property type="project" value="UniProtKB-SubCell"/>
</dbReference>
<dbReference type="Proteomes" id="UP000000311">
    <property type="component" value="Unassembled WGS sequence"/>
</dbReference>
<dbReference type="Pfam" id="PF00198">
    <property type="entry name" value="2-oxoacid_dh"/>
    <property type="match status" value="1"/>
</dbReference>
<evidence type="ECO:0000259" key="14">
    <source>
        <dbReference type="PROSITE" id="PS51826"/>
    </source>
</evidence>
<keyword evidence="5 10" id="KW-0450">Lipoyl</keyword>
<dbReference type="InterPro" id="IPR001078">
    <property type="entry name" value="2-oxoacid_DH_actylTfrase"/>
</dbReference>
<dbReference type="PROSITE" id="PS51826">
    <property type="entry name" value="PSBD"/>
    <property type="match status" value="1"/>
</dbReference>
<dbReference type="InterPro" id="IPR050743">
    <property type="entry name" value="2-oxoacid_DH_E2_comp"/>
</dbReference>
<dbReference type="EC" id="2.3.1.-" evidence="10"/>
<dbReference type="InterPro" id="IPR023213">
    <property type="entry name" value="CAT-like_dom_sf"/>
</dbReference>
<dbReference type="GO" id="GO:0005829">
    <property type="term" value="C:cytosol"/>
    <property type="evidence" value="ECO:0007669"/>
    <property type="project" value="UniProtKB-ARBA"/>
</dbReference>
<proteinExistence type="inferred from homology"/>
<evidence type="ECO:0000313" key="15">
    <source>
        <dbReference type="EMBL" id="EFN65140.1"/>
    </source>
</evidence>
<dbReference type="InterPro" id="IPR000089">
    <property type="entry name" value="Biotin_lipoyl"/>
</dbReference>
<gene>
    <name evidence="15" type="ORF">EAG_05845</name>
</gene>
<evidence type="ECO:0000313" key="16">
    <source>
        <dbReference type="Proteomes" id="UP000000311"/>
    </source>
</evidence>
<evidence type="ECO:0000256" key="5">
    <source>
        <dbReference type="ARBA" id="ARBA00022823"/>
    </source>
</evidence>
<dbReference type="EMBL" id="GL441072">
    <property type="protein sequence ID" value="EFN65140.1"/>
    <property type="molecule type" value="Genomic_DNA"/>
</dbReference>
<dbReference type="GO" id="GO:0031405">
    <property type="term" value="F:lipoic acid binding"/>
    <property type="evidence" value="ECO:0007669"/>
    <property type="project" value="TreeGrafter"/>
</dbReference>
<dbReference type="CDD" id="cd06849">
    <property type="entry name" value="lipoyl_domain"/>
    <property type="match status" value="1"/>
</dbReference>
<sequence>MSYIRILLIASLNKIVIIVLASDETSLFAQAERSHGPICRFLFTSTVHSGKVVPFKLSDIGEGIRDVTVKEWFVKPGDRVSQFDDICEVQSDKASVTITSRYDGLVKTLHFNVNDVAMVGTALLDIEVEDDSKDAEKDLEGIKEAKKDLEEIKEANKDQAVDGSDKKKETDETESQDDILGKILATPAVRKIAMENNIKLKDVAATGKDGRVLKEDILAHLRKISATPDVRTKVFPGKDMAGKTVELKGYTKHMWKTMTRSLSIPHFVYSDECNVDQVIQCRNKVKNSLKDEGVSLSLMPFFVKAASRALERCPELNAWLNEEDKTLRILDSHNIGVAMDTSEGLVVPNIKNVQNLSVLAIARELNRLQELGRKSSIPLDDLVGTTFTLSNIGTIGGTYTKPVILPPQIIIGAFGRAQKVPRFDDDGKVVPAQIMSISWAADHRVVDGVTMAKFSNLWKHYVENPVHLLIGA</sequence>
<dbReference type="Pfam" id="PF00364">
    <property type="entry name" value="Biotin_lipoyl"/>
    <property type="match status" value="1"/>
</dbReference>
<dbReference type="SUPFAM" id="SSF51230">
    <property type="entry name" value="Single hybrid motif"/>
    <property type="match status" value="1"/>
</dbReference>
<evidence type="ECO:0000256" key="6">
    <source>
        <dbReference type="ARBA" id="ARBA00022946"/>
    </source>
</evidence>
<feature type="compositionally biased region" description="Basic and acidic residues" evidence="11">
    <location>
        <begin position="153"/>
        <end position="170"/>
    </location>
</feature>
<dbReference type="Gene3D" id="4.10.320.10">
    <property type="entry name" value="E3-binding domain"/>
    <property type="match status" value="1"/>
</dbReference>
<keyword evidence="7" id="KW-0496">Mitochondrion</keyword>
<dbReference type="Gene3D" id="2.40.50.100">
    <property type="match status" value="1"/>
</dbReference>
<dbReference type="FunFam" id="3.30.559.10:FF:000027">
    <property type="entry name" value="Dihydrolipoamide acetyltransferase component of pyruvate dehydrogenase complex"/>
    <property type="match status" value="1"/>
</dbReference>
<keyword evidence="6" id="KW-0809">Transit peptide</keyword>
<evidence type="ECO:0000256" key="8">
    <source>
        <dbReference type="ARBA" id="ARBA00023315"/>
    </source>
</evidence>
<evidence type="ECO:0000256" key="4">
    <source>
        <dbReference type="ARBA" id="ARBA00022679"/>
    </source>
</evidence>
<dbReference type="PROSITE" id="PS00189">
    <property type="entry name" value="LIPOYL"/>
    <property type="match status" value="1"/>
</dbReference>
<keyword evidence="4 10" id="KW-0808">Transferase</keyword>
<dbReference type="InterPro" id="IPR003016">
    <property type="entry name" value="2-oxoA_DH_lipoyl-BS"/>
</dbReference>
<dbReference type="SUPFAM" id="SSF52777">
    <property type="entry name" value="CoA-dependent acyltransferases"/>
    <property type="match status" value="1"/>
</dbReference>
<dbReference type="PANTHER" id="PTHR43178:SF5">
    <property type="entry name" value="LIPOAMIDE ACYLTRANSFERASE COMPONENT OF BRANCHED-CHAIN ALPHA-KETO ACID DEHYDROGENASE COMPLEX, MITOCHONDRIAL"/>
    <property type="match status" value="1"/>
</dbReference>
<evidence type="ECO:0000259" key="13">
    <source>
        <dbReference type="PROSITE" id="PS50968"/>
    </source>
</evidence>
<evidence type="ECO:0000256" key="1">
    <source>
        <dbReference type="ARBA" id="ARBA00001938"/>
    </source>
</evidence>